<feature type="domain" description="Histidine kinase" evidence="5">
    <location>
        <begin position="114"/>
        <end position="346"/>
    </location>
</feature>
<evidence type="ECO:0000313" key="7">
    <source>
        <dbReference type="Proteomes" id="UP000078543"/>
    </source>
</evidence>
<dbReference type="InterPro" id="IPR003594">
    <property type="entry name" value="HATPase_dom"/>
</dbReference>
<dbReference type="PRINTS" id="PR00344">
    <property type="entry name" value="BCTRLSENSOR"/>
</dbReference>
<dbReference type="SMART" id="SM00387">
    <property type="entry name" value="HATPase_c"/>
    <property type="match status" value="1"/>
</dbReference>
<sequence length="350" mass="37723">MSSGDSESGGGFNLFDAEERVLAAAARLQRRLTNADPDTRQGVEALTEAYSRSVREQRRLVKVSDRLQNQLANLNQELGKRRAEAEEALAQLKETQETLVQAEKLASLGALVGGVAHEINTPVGIALSCASHLADSTKRLAALFEADDIGVEDFQAYLATATDTARLIQANCERAAALIGSFKQVAVDRTSSERRNFELAGYIAETLSSLSPKLRQNGHKVVIDCPAGIEMDGYPGALSQVLTNLVLNSATHGYDLGQSGTLRIAVEQPAPDQIRLVYSDDGKGIPEEYRNRVFDPFFTTRRGQGGTGLGLHILYNLVTGPMQGTVAMESESGGGTRFVLTFPRLIADKS</sequence>
<keyword evidence="4" id="KW-0175">Coiled coil</keyword>
<evidence type="ECO:0000256" key="3">
    <source>
        <dbReference type="ARBA" id="ARBA00022553"/>
    </source>
</evidence>
<keyword evidence="7" id="KW-1185">Reference proteome</keyword>
<dbReference type="OrthoDB" id="7325042at2"/>
<dbReference type="PROSITE" id="PS50109">
    <property type="entry name" value="HIS_KIN"/>
    <property type="match status" value="1"/>
</dbReference>
<name>A0A178MMI9_9PROT</name>
<evidence type="ECO:0000313" key="6">
    <source>
        <dbReference type="EMBL" id="OAN49980.1"/>
    </source>
</evidence>
<dbReference type="Gene3D" id="3.30.565.10">
    <property type="entry name" value="Histidine kinase-like ATPase, C-terminal domain"/>
    <property type="match status" value="1"/>
</dbReference>
<keyword evidence="6" id="KW-0418">Kinase</keyword>
<dbReference type="InterPro" id="IPR003661">
    <property type="entry name" value="HisK_dim/P_dom"/>
</dbReference>
<dbReference type="SUPFAM" id="SSF55874">
    <property type="entry name" value="ATPase domain of HSP90 chaperone/DNA topoisomerase II/histidine kinase"/>
    <property type="match status" value="1"/>
</dbReference>
<dbReference type="CDD" id="cd00082">
    <property type="entry name" value="HisKA"/>
    <property type="match status" value="1"/>
</dbReference>
<evidence type="ECO:0000259" key="5">
    <source>
        <dbReference type="PROSITE" id="PS50109"/>
    </source>
</evidence>
<evidence type="ECO:0000256" key="1">
    <source>
        <dbReference type="ARBA" id="ARBA00000085"/>
    </source>
</evidence>
<keyword evidence="3" id="KW-0597">Phosphoprotein</keyword>
<protein>
    <recommendedName>
        <fullName evidence="2">histidine kinase</fullName>
        <ecNumber evidence="2">2.7.13.3</ecNumber>
    </recommendedName>
</protein>
<dbReference type="AlphaFoldDB" id="A0A178MMI9"/>
<organism evidence="6 7">
    <name type="scientific">Magnetospirillum moscoviense</name>
    <dbReference type="NCBI Taxonomy" id="1437059"/>
    <lineage>
        <taxon>Bacteria</taxon>
        <taxon>Pseudomonadati</taxon>
        <taxon>Pseudomonadota</taxon>
        <taxon>Alphaproteobacteria</taxon>
        <taxon>Rhodospirillales</taxon>
        <taxon>Rhodospirillaceae</taxon>
        <taxon>Magnetospirillum</taxon>
    </lineage>
</organism>
<evidence type="ECO:0000256" key="2">
    <source>
        <dbReference type="ARBA" id="ARBA00012438"/>
    </source>
</evidence>
<comment type="caution">
    <text evidence="6">The sequence shown here is derived from an EMBL/GenBank/DDBJ whole genome shotgun (WGS) entry which is preliminary data.</text>
</comment>
<dbReference type="EC" id="2.7.13.3" evidence="2"/>
<dbReference type="InterPro" id="IPR004358">
    <property type="entry name" value="Sig_transdc_His_kin-like_C"/>
</dbReference>
<dbReference type="RefSeq" id="WP_068500598.1">
    <property type="nucleotide sequence ID" value="NZ_LWQU01000141.1"/>
</dbReference>
<feature type="coiled-coil region" evidence="4">
    <location>
        <begin position="57"/>
        <end position="105"/>
    </location>
</feature>
<dbReference type="CDD" id="cd00075">
    <property type="entry name" value="HATPase"/>
    <property type="match status" value="1"/>
</dbReference>
<dbReference type="InterPro" id="IPR036890">
    <property type="entry name" value="HATPase_C_sf"/>
</dbReference>
<keyword evidence="6" id="KW-0808">Transferase</keyword>
<dbReference type="PANTHER" id="PTHR43065">
    <property type="entry name" value="SENSOR HISTIDINE KINASE"/>
    <property type="match status" value="1"/>
</dbReference>
<reference evidence="6 7" key="1">
    <citation type="submission" date="2016-04" db="EMBL/GenBank/DDBJ databases">
        <title>Draft genome sequence of freshwater magnetotactic bacteria Magnetospirillum marisnigri SP-1 and Magnetospirillum moscoviense BB-1.</title>
        <authorList>
            <person name="Koziaeva V."/>
            <person name="Dziuba M.V."/>
            <person name="Ivanov T.M."/>
            <person name="Kuznetsov B."/>
            <person name="Grouzdev D.S."/>
        </authorList>
    </citation>
    <scope>NUCLEOTIDE SEQUENCE [LARGE SCALE GENOMIC DNA]</scope>
    <source>
        <strain evidence="6 7">BB-1</strain>
    </source>
</reference>
<dbReference type="InterPro" id="IPR005467">
    <property type="entry name" value="His_kinase_dom"/>
</dbReference>
<evidence type="ECO:0000256" key="4">
    <source>
        <dbReference type="SAM" id="Coils"/>
    </source>
</evidence>
<dbReference type="GO" id="GO:0000155">
    <property type="term" value="F:phosphorelay sensor kinase activity"/>
    <property type="evidence" value="ECO:0007669"/>
    <property type="project" value="InterPro"/>
</dbReference>
<dbReference type="EMBL" id="LWQU01000141">
    <property type="protein sequence ID" value="OAN49980.1"/>
    <property type="molecule type" value="Genomic_DNA"/>
</dbReference>
<proteinExistence type="predicted"/>
<dbReference type="Pfam" id="PF02518">
    <property type="entry name" value="HATPase_c"/>
    <property type="match status" value="1"/>
</dbReference>
<comment type="catalytic activity">
    <reaction evidence="1">
        <text>ATP + protein L-histidine = ADP + protein N-phospho-L-histidine.</text>
        <dbReference type="EC" id="2.7.13.3"/>
    </reaction>
</comment>
<dbReference type="STRING" id="1437059.A6A05_01830"/>
<accession>A0A178MMI9</accession>
<gene>
    <name evidence="6" type="ORF">A6A05_01830</name>
</gene>
<dbReference type="Gene3D" id="1.10.287.130">
    <property type="match status" value="1"/>
</dbReference>
<dbReference type="Proteomes" id="UP000078543">
    <property type="component" value="Unassembled WGS sequence"/>
</dbReference>